<dbReference type="InterPro" id="IPR050197">
    <property type="entry name" value="Aldolase_class_II_sugar_metab"/>
</dbReference>
<dbReference type="InterPro" id="IPR001303">
    <property type="entry name" value="Aldolase_II/adducin_N"/>
</dbReference>
<organism evidence="4 5">
    <name type="scientific">Cladophialophora carrionii CBS 160.54</name>
    <dbReference type="NCBI Taxonomy" id="1279043"/>
    <lineage>
        <taxon>Eukaryota</taxon>
        <taxon>Fungi</taxon>
        <taxon>Dikarya</taxon>
        <taxon>Ascomycota</taxon>
        <taxon>Pezizomycotina</taxon>
        <taxon>Eurotiomycetes</taxon>
        <taxon>Chaetothyriomycetidae</taxon>
        <taxon>Chaetothyriales</taxon>
        <taxon>Herpotrichiellaceae</taxon>
        <taxon>Cladophialophora</taxon>
    </lineage>
</organism>
<dbReference type="GO" id="GO:0019323">
    <property type="term" value="P:pentose catabolic process"/>
    <property type="evidence" value="ECO:0007669"/>
    <property type="project" value="TreeGrafter"/>
</dbReference>
<dbReference type="GO" id="GO:0016832">
    <property type="term" value="F:aldehyde-lyase activity"/>
    <property type="evidence" value="ECO:0007669"/>
    <property type="project" value="TreeGrafter"/>
</dbReference>
<evidence type="ECO:0000256" key="1">
    <source>
        <dbReference type="ARBA" id="ARBA00022723"/>
    </source>
</evidence>
<dbReference type="PANTHER" id="PTHR22789:SF0">
    <property type="entry name" value="3-OXO-TETRONATE 4-PHOSPHATE DECARBOXYLASE-RELATED"/>
    <property type="match status" value="1"/>
</dbReference>
<dbReference type="EMBL" id="KB822703">
    <property type="protein sequence ID" value="ETI25496.1"/>
    <property type="molecule type" value="Genomic_DNA"/>
</dbReference>
<reference evidence="4 5" key="1">
    <citation type="submission" date="2013-03" db="EMBL/GenBank/DDBJ databases">
        <title>The Genome Sequence of Cladophialophora carrionii CBS 160.54.</title>
        <authorList>
            <consortium name="The Broad Institute Genomics Platform"/>
            <person name="Cuomo C."/>
            <person name="de Hoog S."/>
            <person name="Gorbushina A."/>
            <person name="Walker B."/>
            <person name="Young S.K."/>
            <person name="Zeng Q."/>
            <person name="Gargeya S."/>
            <person name="Fitzgerald M."/>
            <person name="Haas B."/>
            <person name="Abouelleil A."/>
            <person name="Allen A.W."/>
            <person name="Alvarado L."/>
            <person name="Arachchi H.M."/>
            <person name="Berlin A.M."/>
            <person name="Chapman S.B."/>
            <person name="Gainer-Dewar J."/>
            <person name="Goldberg J."/>
            <person name="Griggs A."/>
            <person name="Gujja S."/>
            <person name="Hansen M."/>
            <person name="Howarth C."/>
            <person name="Imamovic A."/>
            <person name="Ireland A."/>
            <person name="Larimer J."/>
            <person name="McCowan C."/>
            <person name="Murphy C."/>
            <person name="Pearson M."/>
            <person name="Poon T.W."/>
            <person name="Priest M."/>
            <person name="Roberts A."/>
            <person name="Saif S."/>
            <person name="Shea T."/>
            <person name="Sisk P."/>
            <person name="Sykes S."/>
            <person name="Wortman J."/>
            <person name="Nusbaum C."/>
            <person name="Birren B."/>
        </authorList>
    </citation>
    <scope>NUCLEOTIDE SEQUENCE [LARGE SCALE GENOMIC DNA]</scope>
    <source>
        <strain evidence="4 5">CBS 160.54</strain>
    </source>
</reference>
<evidence type="ECO:0000313" key="4">
    <source>
        <dbReference type="EMBL" id="ETI25496.1"/>
    </source>
</evidence>
<sequence length="275" mass="30508">MASSRVSPTAADLREKLMHASHILHHHDILDGFGHISVRNPEDPKTCFLTGTAAALISSPEVFTEYQISDGQPVKDGVFVSPYSEHHIHAAILAKFPRVHSVVHSHALDVLAYTVTSGSANQDQTATSTLRPIIHKTGFLGESVPVWDIASAYTSEHERQKRHLLVNDYYLGESLAAAAAKPSGQYPYHKVVLQRGHGFVALGDSIEEAVYNAIYTVENARVQAQAEQRSNVHSHQPIHFLSPEEIEACATMDRACITKVWPLWMAEIRRNPLWQ</sequence>
<evidence type="ECO:0000313" key="5">
    <source>
        <dbReference type="Proteomes" id="UP000030678"/>
    </source>
</evidence>
<dbReference type="OrthoDB" id="2932980at2759"/>
<dbReference type="Pfam" id="PF00596">
    <property type="entry name" value="Aldolase_II"/>
    <property type="match status" value="1"/>
</dbReference>
<gene>
    <name evidence="4" type="ORF">G647_02269</name>
</gene>
<keyword evidence="2" id="KW-0456">Lyase</keyword>
<evidence type="ECO:0000256" key="2">
    <source>
        <dbReference type="ARBA" id="ARBA00023239"/>
    </source>
</evidence>
<dbReference type="GO" id="GO:0005829">
    <property type="term" value="C:cytosol"/>
    <property type="evidence" value="ECO:0007669"/>
    <property type="project" value="TreeGrafter"/>
</dbReference>
<dbReference type="InterPro" id="IPR036409">
    <property type="entry name" value="Aldolase_II/adducin_N_sf"/>
</dbReference>
<feature type="domain" description="Class II aldolase/adducin N-terminal" evidence="3">
    <location>
        <begin position="15"/>
        <end position="224"/>
    </location>
</feature>
<dbReference type="GO" id="GO:0046872">
    <property type="term" value="F:metal ion binding"/>
    <property type="evidence" value="ECO:0007669"/>
    <property type="project" value="UniProtKB-KW"/>
</dbReference>
<dbReference type="VEuPathDB" id="FungiDB:G647_02269"/>
<evidence type="ECO:0000259" key="3">
    <source>
        <dbReference type="SMART" id="SM01007"/>
    </source>
</evidence>
<dbReference type="Gene3D" id="3.40.225.10">
    <property type="entry name" value="Class II aldolase/adducin N-terminal domain"/>
    <property type="match status" value="1"/>
</dbReference>
<dbReference type="RefSeq" id="XP_008724841.1">
    <property type="nucleotide sequence ID" value="XM_008726619.1"/>
</dbReference>
<dbReference type="SMART" id="SM01007">
    <property type="entry name" value="Aldolase_II"/>
    <property type="match status" value="1"/>
</dbReference>
<name>V9DFR4_9EURO</name>
<dbReference type="AlphaFoldDB" id="V9DFR4"/>
<keyword evidence="1" id="KW-0479">Metal-binding</keyword>
<proteinExistence type="predicted"/>
<protein>
    <recommendedName>
        <fullName evidence="3">Class II aldolase/adducin N-terminal domain-containing protein</fullName>
    </recommendedName>
</protein>
<dbReference type="Proteomes" id="UP000030678">
    <property type="component" value="Unassembled WGS sequence"/>
</dbReference>
<dbReference type="GeneID" id="19980762"/>
<dbReference type="HOGENOM" id="CLU_006033_2_2_1"/>
<dbReference type="SUPFAM" id="SSF53639">
    <property type="entry name" value="AraD/HMP-PK domain-like"/>
    <property type="match status" value="1"/>
</dbReference>
<accession>V9DFR4</accession>
<dbReference type="PANTHER" id="PTHR22789">
    <property type="entry name" value="FUCULOSE PHOSPHATE ALDOLASE"/>
    <property type="match status" value="1"/>
</dbReference>